<evidence type="ECO:0000313" key="6">
    <source>
        <dbReference type="EMBL" id="TCP02023.1"/>
    </source>
</evidence>
<dbReference type="InterPro" id="IPR003825">
    <property type="entry name" value="Colicin-V_CvpA"/>
</dbReference>
<gene>
    <name evidence="6" type="ORF">EV684_10725</name>
</gene>
<dbReference type="AlphaFoldDB" id="A0A4R2MRI6"/>
<dbReference type="GeneID" id="99686368"/>
<dbReference type="PANTHER" id="PTHR36926">
    <property type="entry name" value="COLICIN V PRODUCTION PROTEIN"/>
    <property type="match status" value="1"/>
</dbReference>
<evidence type="ECO:0000313" key="7">
    <source>
        <dbReference type="Proteomes" id="UP000295106"/>
    </source>
</evidence>
<dbReference type="InterPro" id="IPR052719">
    <property type="entry name" value="CvpA-like"/>
</dbReference>
<comment type="caution">
    <text evidence="6">The sequence shown here is derived from an EMBL/GenBank/DDBJ whole genome shotgun (WGS) entry which is preliminary data.</text>
</comment>
<keyword evidence="4 5" id="KW-0472">Membrane</keyword>
<evidence type="ECO:0000256" key="1">
    <source>
        <dbReference type="ARBA" id="ARBA00004141"/>
    </source>
</evidence>
<feature type="transmembrane region" description="Helical" evidence="5">
    <location>
        <begin position="31"/>
        <end position="48"/>
    </location>
</feature>
<dbReference type="PANTHER" id="PTHR36926:SF1">
    <property type="entry name" value="COLICIN V PRODUCTION PROTEIN"/>
    <property type="match status" value="1"/>
</dbReference>
<dbReference type="GO" id="GO:0009403">
    <property type="term" value="P:toxin biosynthetic process"/>
    <property type="evidence" value="ECO:0007669"/>
    <property type="project" value="InterPro"/>
</dbReference>
<comment type="subcellular location">
    <subcellularLocation>
        <location evidence="1">Membrane</location>
        <topology evidence="1">Multi-pass membrane protein</topology>
    </subcellularLocation>
</comment>
<feature type="transmembrane region" description="Helical" evidence="5">
    <location>
        <begin position="104"/>
        <end position="126"/>
    </location>
</feature>
<evidence type="ECO:0000256" key="3">
    <source>
        <dbReference type="ARBA" id="ARBA00022989"/>
    </source>
</evidence>
<keyword evidence="2 5" id="KW-0812">Transmembrane</keyword>
<dbReference type="GO" id="GO:0016020">
    <property type="term" value="C:membrane"/>
    <property type="evidence" value="ECO:0007669"/>
    <property type="project" value="UniProtKB-SubCell"/>
</dbReference>
<dbReference type="OrthoDB" id="9810601at2"/>
<accession>A0A4R2MRI6</accession>
<reference evidence="6 7" key="1">
    <citation type="submission" date="2019-03" db="EMBL/GenBank/DDBJ databases">
        <title>Genomic Encyclopedia of Type Strains, Phase IV (KMG-IV): sequencing the most valuable type-strain genomes for metagenomic binning, comparative biology and taxonomic classification.</title>
        <authorList>
            <person name="Goeker M."/>
        </authorList>
    </citation>
    <scope>NUCLEOTIDE SEQUENCE [LARGE SCALE GENOMIC DNA]</scope>
    <source>
        <strain evidence="6 7">DSM 1709</strain>
    </source>
</reference>
<evidence type="ECO:0000256" key="4">
    <source>
        <dbReference type="ARBA" id="ARBA00023136"/>
    </source>
</evidence>
<dbReference type="Pfam" id="PF02674">
    <property type="entry name" value="Colicin_V"/>
    <property type="match status" value="1"/>
</dbReference>
<proteinExistence type="predicted"/>
<dbReference type="EMBL" id="SLXD01000007">
    <property type="protein sequence ID" value="TCP02023.1"/>
    <property type="molecule type" value="Genomic_DNA"/>
</dbReference>
<feature type="transmembrane region" description="Helical" evidence="5">
    <location>
        <begin position="68"/>
        <end position="92"/>
    </location>
</feature>
<evidence type="ECO:0000256" key="2">
    <source>
        <dbReference type="ARBA" id="ARBA00022692"/>
    </source>
</evidence>
<dbReference type="RefSeq" id="WP_132647460.1">
    <property type="nucleotide sequence ID" value="NZ_CP181386.1"/>
</dbReference>
<dbReference type="Proteomes" id="UP000295106">
    <property type="component" value="Unassembled WGS sequence"/>
</dbReference>
<feature type="transmembrane region" description="Helical" evidence="5">
    <location>
        <begin position="6"/>
        <end position="24"/>
    </location>
</feature>
<evidence type="ECO:0000256" key="5">
    <source>
        <dbReference type="SAM" id="Phobius"/>
    </source>
</evidence>
<keyword evidence="3 5" id="KW-1133">Transmembrane helix</keyword>
<sequence>MPDFGWVDWTLLAVLAVSTVIGLVRGFVFEAMSLAGWVVSWFAAQWFAADLARHLPVGTPGGALNHVAAFVLTFVAALVVWSLLSRLVRLIVHATPLSPADRALGAGFGLLRGGVLLLALATVVALTPASQSVAWRQSQGALWLNTAMQGLKPVLPVDLARHLPA</sequence>
<protein>
    <submittedName>
        <fullName evidence="6">Membrane protein required for colicin V production</fullName>
    </submittedName>
</protein>
<organism evidence="6 7">
    <name type="scientific">Rubrivivax gelatinosus</name>
    <name type="common">Rhodocyclus gelatinosus</name>
    <name type="synonym">Rhodopseudomonas gelatinosa</name>
    <dbReference type="NCBI Taxonomy" id="28068"/>
    <lineage>
        <taxon>Bacteria</taxon>
        <taxon>Pseudomonadati</taxon>
        <taxon>Pseudomonadota</taxon>
        <taxon>Betaproteobacteria</taxon>
        <taxon>Burkholderiales</taxon>
        <taxon>Sphaerotilaceae</taxon>
        <taxon>Rubrivivax</taxon>
    </lineage>
</organism>
<name>A0A4R2MRI6_RUBGE</name>